<evidence type="ECO:0000256" key="3">
    <source>
        <dbReference type="ARBA" id="ARBA00022703"/>
    </source>
</evidence>
<evidence type="ECO:0000259" key="11">
    <source>
        <dbReference type="PROSITE" id="PS50209"/>
    </source>
</evidence>
<feature type="active site" evidence="7">
    <location>
        <position position="280"/>
    </location>
</feature>
<keyword evidence="3" id="KW-0053">Apoptosis</keyword>
<proteinExistence type="inferred from homology"/>
<evidence type="ECO:0000256" key="6">
    <source>
        <dbReference type="ARBA" id="ARBA00023145"/>
    </source>
</evidence>
<evidence type="ECO:0000259" key="10">
    <source>
        <dbReference type="PROSITE" id="PS50208"/>
    </source>
</evidence>
<evidence type="ECO:0000256" key="7">
    <source>
        <dbReference type="PIRSR" id="PIRSR038001-1"/>
    </source>
</evidence>
<dbReference type="InterPro" id="IPR016129">
    <property type="entry name" value="Caspase_his_AS"/>
</dbReference>
<keyword evidence="5" id="KW-0788">Thiol protease</keyword>
<dbReference type="PROSITE" id="PS50207">
    <property type="entry name" value="CASPASE_P10"/>
    <property type="match status" value="1"/>
</dbReference>
<feature type="active site" evidence="7">
    <location>
        <position position="324"/>
    </location>
</feature>
<comment type="caution">
    <text evidence="12">The sequence shown here is derived from an EMBL/GenBank/DDBJ whole genome shotgun (WGS) entry which is preliminary data.</text>
</comment>
<dbReference type="OrthoDB" id="6286214at2759"/>
<dbReference type="SUPFAM" id="SSF47986">
    <property type="entry name" value="DEATH domain"/>
    <property type="match status" value="1"/>
</dbReference>
<dbReference type="PIRSF" id="PIRSF038001">
    <property type="entry name" value="Caspase_ICE"/>
    <property type="match status" value="1"/>
</dbReference>
<dbReference type="AlphaFoldDB" id="A0A8S4N1G1"/>
<feature type="domain" description="Caspase family p20" evidence="10">
    <location>
        <begin position="201"/>
        <end position="328"/>
    </location>
</feature>
<reference evidence="12" key="1">
    <citation type="submission" date="2022-03" db="EMBL/GenBank/DDBJ databases">
        <authorList>
            <person name="Martin C."/>
        </authorList>
    </citation>
    <scope>NUCLEOTIDE SEQUENCE</scope>
</reference>
<dbReference type="InterPro" id="IPR001309">
    <property type="entry name" value="Pept_C14_p20"/>
</dbReference>
<dbReference type="GO" id="GO:0042981">
    <property type="term" value="P:regulation of apoptotic process"/>
    <property type="evidence" value="ECO:0007669"/>
    <property type="project" value="InterPro"/>
</dbReference>
<dbReference type="InterPro" id="IPR002138">
    <property type="entry name" value="Pept_C14_p10"/>
</dbReference>
<dbReference type="InterPro" id="IPR029030">
    <property type="entry name" value="Caspase-like_dom_sf"/>
</dbReference>
<name>A0A8S4N1G1_OWEFU</name>
<dbReference type="GO" id="GO:0006508">
    <property type="term" value="P:proteolysis"/>
    <property type="evidence" value="ECO:0007669"/>
    <property type="project" value="UniProtKB-KW"/>
</dbReference>
<dbReference type="Pfam" id="PF00619">
    <property type="entry name" value="CARD"/>
    <property type="match status" value="1"/>
</dbReference>
<dbReference type="PROSITE" id="PS01122">
    <property type="entry name" value="CASPASE_CYS"/>
    <property type="match status" value="1"/>
</dbReference>
<evidence type="ECO:0000256" key="2">
    <source>
        <dbReference type="ARBA" id="ARBA00022670"/>
    </source>
</evidence>
<dbReference type="InterPro" id="IPR015917">
    <property type="entry name" value="Pept_C14A"/>
</dbReference>
<sequence length="482" mass="53781">MDPNHKKILIKNRVALIDLDVNEEFIGNLKANGVLSRNMVEDIEVEQRRSRKAGVFLDILERRGENAFDEFYEALIKTEQGHLADILKPDMAASRKSEQLARIAGNKSALPQSNSTGRHFQSSTVQSMNGQHIHYPSEDFNVRSSIPVEDEELPSEWPPKNWDPYKEIEQMKVMGHPSDWPTKVHDRFVGNSKECYAMKGRKGRAVIINNQNFDDTSTLTNRSGSEQDAEILSKLFTKLGYDVRKYDNLTACDMQKYLNNEAKQDYHNYCCSFVCAILSHGGEGNTIYGVDGDTMSVKDITLIFNNQNCEYLSGKPKIFIIQACQGNTKDTGALDRSDSSNNILESLSLDTTDGSISPLKGGCESSHGRYYVPDGEDSVDGSYPGLDRCDSVPTDSDILVANSTTEGKTSWRVGGRGSWFIQAVVYVFAKMAHNTDISKLFVKVNGLVSSATTKTNFKQASKVENTLRKDLYLYPGIGESYC</sequence>
<dbReference type="PRINTS" id="PR00376">
    <property type="entry name" value="IL1BCENZYME"/>
</dbReference>
<evidence type="ECO:0000313" key="13">
    <source>
        <dbReference type="Proteomes" id="UP000749559"/>
    </source>
</evidence>
<accession>A0A8S4N1G1</accession>
<evidence type="ECO:0000256" key="1">
    <source>
        <dbReference type="ARBA" id="ARBA00010134"/>
    </source>
</evidence>
<evidence type="ECO:0008006" key="14">
    <source>
        <dbReference type="Google" id="ProtNLM"/>
    </source>
</evidence>
<dbReference type="EMBL" id="CAIIXF020000001">
    <property type="protein sequence ID" value="CAH1774649.1"/>
    <property type="molecule type" value="Genomic_DNA"/>
</dbReference>
<dbReference type="PROSITE" id="PS50209">
    <property type="entry name" value="CARD"/>
    <property type="match status" value="1"/>
</dbReference>
<gene>
    <name evidence="12" type="ORF">OFUS_LOCUS2070</name>
</gene>
<dbReference type="InterPro" id="IPR033139">
    <property type="entry name" value="Caspase_cys_AS"/>
</dbReference>
<feature type="domain" description="Caspase family p10" evidence="9">
    <location>
        <begin position="388"/>
        <end position="475"/>
    </location>
</feature>
<dbReference type="CDD" id="cd01671">
    <property type="entry name" value="CARD"/>
    <property type="match status" value="1"/>
</dbReference>
<dbReference type="SMART" id="SM00114">
    <property type="entry name" value="CARD"/>
    <property type="match status" value="1"/>
</dbReference>
<dbReference type="GO" id="GO:0006915">
    <property type="term" value="P:apoptotic process"/>
    <property type="evidence" value="ECO:0007669"/>
    <property type="project" value="UniProtKB-KW"/>
</dbReference>
<dbReference type="InterPro" id="IPR001315">
    <property type="entry name" value="CARD"/>
</dbReference>
<dbReference type="PANTHER" id="PTHR47901:SF8">
    <property type="entry name" value="CASPASE-3"/>
    <property type="match status" value="1"/>
</dbReference>
<evidence type="ECO:0000256" key="4">
    <source>
        <dbReference type="ARBA" id="ARBA00022801"/>
    </source>
</evidence>
<dbReference type="Pfam" id="PF00656">
    <property type="entry name" value="Peptidase_C14"/>
    <property type="match status" value="1"/>
</dbReference>
<dbReference type="CDD" id="cd00032">
    <property type="entry name" value="CASc"/>
    <property type="match status" value="1"/>
</dbReference>
<dbReference type="InterPro" id="IPR011029">
    <property type="entry name" value="DEATH-like_dom_sf"/>
</dbReference>
<organism evidence="12 13">
    <name type="scientific">Owenia fusiformis</name>
    <name type="common">Polychaete worm</name>
    <dbReference type="NCBI Taxonomy" id="6347"/>
    <lineage>
        <taxon>Eukaryota</taxon>
        <taxon>Metazoa</taxon>
        <taxon>Spiralia</taxon>
        <taxon>Lophotrochozoa</taxon>
        <taxon>Annelida</taxon>
        <taxon>Polychaeta</taxon>
        <taxon>Sedentaria</taxon>
        <taxon>Canalipalpata</taxon>
        <taxon>Sabellida</taxon>
        <taxon>Oweniida</taxon>
        <taxon>Oweniidae</taxon>
        <taxon>Owenia</taxon>
    </lineage>
</organism>
<dbReference type="Proteomes" id="UP000749559">
    <property type="component" value="Unassembled WGS sequence"/>
</dbReference>
<dbReference type="PANTHER" id="PTHR47901">
    <property type="entry name" value="CASPASE RECRUITMENT DOMAIN-CONTAINING PROTEIN 18"/>
    <property type="match status" value="1"/>
</dbReference>
<protein>
    <recommendedName>
        <fullName evidence="14">Caspase-2</fullName>
    </recommendedName>
</protein>
<evidence type="ECO:0000256" key="8">
    <source>
        <dbReference type="RuleBase" id="RU003971"/>
    </source>
</evidence>
<dbReference type="GO" id="GO:0004197">
    <property type="term" value="F:cysteine-type endopeptidase activity"/>
    <property type="evidence" value="ECO:0007669"/>
    <property type="project" value="InterPro"/>
</dbReference>
<dbReference type="InterPro" id="IPR002398">
    <property type="entry name" value="Pept_C14"/>
</dbReference>
<feature type="domain" description="CARD" evidence="11">
    <location>
        <begin position="1"/>
        <end position="90"/>
    </location>
</feature>
<evidence type="ECO:0000259" key="9">
    <source>
        <dbReference type="PROSITE" id="PS50207"/>
    </source>
</evidence>
<evidence type="ECO:0000313" key="12">
    <source>
        <dbReference type="EMBL" id="CAH1774649.1"/>
    </source>
</evidence>
<dbReference type="SMART" id="SM00115">
    <property type="entry name" value="CASc"/>
    <property type="match status" value="1"/>
</dbReference>
<dbReference type="Gene3D" id="1.10.533.10">
    <property type="entry name" value="Death Domain, Fas"/>
    <property type="match status" value="1"/>
</dbReference>
<dbReference type="Gene3D" id="3.40.50.1460">
    <property type="match status" value="1"/>
</dbReference>
<dbReference type="PROSITE" id="PS01121">
    <property type="entry name" value="CASPASE_HIS"/>
    <property type="match status" value="1"/>
</dbReference>
<dbReference type="SUPFAM" id="SSF52129">
    <property type="entry name" value="Caspase-like"/>
    <property type="match status" value="1"/>
</dbReference>
<dbReference type="InterPro" id="IPR011600">
    <property type="entry name" value="Pept_C14_caspase"/>
</dbReference>
<evidence type="ECO:0000256" key="5">
    <source>
        <dbReference type="ARBA" id="ARBA00022807"/>
    </source>
</evidence>
<keyword evidence="6" id="KW-0865">Zymogen</keyword>
<keyword evidence="4" id="KW-0378">Hydrolase</keyword>
<keyword evidence="13" id="KW-1185">Reference proteome</keyword>
<comment type="similarity">
    <text evidence="1 8">Belongs to the peptidase C14A family.</text>
</comment>
<dbReference type="PROSITE" id="PS50208">
    <property type="entry name" value="CASPASE_P20"/>
    <property type="match status" value="1"/>
</dbReference>
<keyword evidence="2" id="KW-0645">Protease</keyword>